<reference evidence="9" key="1">
    <citation type="submission" date="2020-11" db="EMBL/GenBank/DDBJ databases">
        <authorList>
            <person name="Tran Van P."/>
        </authorList>
    </citation>
    <scope>NUCLEOTIDE SEQUENCE</scope>
</reference>
<dbReference type="Proteomes" id="UP000677054">
    <property type="component" value="Unassembled WGS sequence"/>
</dbReference>
<dbReference type="InterPro" id="IPR011993">
    <property type="entry name" value="PH-like_dom_sf"/>
</dbReference>
<feature type="region of interest" description="Disordered" evidence="6">
    <location>
        <begin position="719"/>
        <end position="759"/>
    </location>
</feature>
<dbReference type="SUPFAM" id="SSF57863">
    <property type="entry name" value="ArfGap/RecO-like zinc finger"/>
    <property type="match status" value="1"/>
</dbReference>
<dbReference type="GO" id="GO:0005096">
    <property type="term" value="F:GTPase activator activity"/>
    <property type="evidence" value="ECO:0007669"/>
    <property type="project" value="InterPro"/>
</dbReference>
<keyword evidence="4" id="KW-0040">ANK repeat</keyword>
<dbReference type="PROSITE" id="PS50297">
    <property type="entry name" value="ANK_REP_REGION"/>
    <property type="match status" value="2"/>
</dbReference>
<dbReference type="PANTHER" id="PTHR23180:SF399">
    <property type="entry name" value="BLOWN FUSE, ISOFORM A-RELATED"/>
    <property type="match status" value="1"/>
</dbReference>
<keyword evidence="3" id="KW-0862">Zinc</keyword>
<protein>
    <recommendedName>
        <fullName evidence="11">Arf-GAP with coiled-coil, ANK repeat and PH domain-containing protein 2</fullName>
    </recommendedName>
</protein>
<feature type="region of interest" description="Disordered" evidence="6">
    <location>
        <begin position="553"/>
        <end position="600"/>
    </location>
</feature>
<proteinExistence type="predicted"/>
<dbReference type="SMART" id="SM00233">
    <property type="entry name" value="PH"/>
    <property type="match status" value="1"/>
</dbReference>
<keyword evidence="10" id="KW-1185">Reference proteome</keyword>
<dbReference type="SUPFAM" id="SSF48403">
    <property type="entry name" value="Ankyrin repeat"/>
    <property type="match status" value="1"/>
</dbReference>
<evidence type="ECO:0000256" key="2">
    <source>
        <dbReference type="ARBA" id="ARBA00022771"/>
    </source>
</evidence>
<dbReference type="CDD" id="cd13250">
    <property type="entry name" value="PH_ACAP"/>
    <property type="match status" value="1"/>
</dbReference>
<evidence type="ECO:0000256" key="5">
    <source>
        <dbReference type="PROSITE-ProRule" id="PRU00288"/>
    </source>
</evidence>
<dbReference type="GO" id="GO:0005737">
    <property type="term" value="C:cytoplasm"/>
    <property type="evidence" value="ECO:0007669"/>
    <property type="project" value="InterPro"/>
</dbReference>
<dbReference type="FunFam" id="2.30.29.30:FF:000384">
    <property type="entry name" value="Uncharacterized protein, isoform A"/>
    <property type="match status" value="1"/>
</dbReference>
<dbReference type="InterPro" id="IPR004148">
    <property type="entry name" value="BAR_dom"/>
</dbReference>
<feature type="domain" description="Arf-GAP" evidence="8">
    <location>
        <begin position="598"/>
        <end position="723"/>
    </location>
</feature>
<dbReference type="Gene3D" id="1.25.40.20">
    <property type="entry name" value="Ankyrin repeat-containing domain"/>
    <property type="match status" value="1"/>
</dbReference>
<dbReference type="Gene3D" id="2.30.29.30">
    <property type="entry name" value="Pleckstrin-homology domain (PH domain)/Phosphotyrosine-binding domain (PTB)"/>
    <property type="match status" value="1"/>
</dbReference>
<gene>
    <name evidence="9" type="ORF">DSTB1V02_LOCUS4349</name>
</gene>
<feature type="domain" description="PH" evidence="7">
    <location>
        <begin position="447"/>
        <end position="544"/>
    </location>
</feature>
<feature type="region of interest" description="Disordered" evidence="6">
    <location>
        <begin position="23"/>
        <end position="45"/>
    </location>
</feature>
<evidence type="ECO:0000256" key="6">
    <source>
        <dbReference type="SAM" id="MobiDB-lite"/>
    </source>
</evidence>
<dbReference type="SMART" id="SM00248">
    <property type="entry name" value="ANK"/>
    <property type="match status" value="3"/>
</dbReference>
<dbReference type="InterPro" id="IPR038508">
    <property type="entry name" value="ArfGAP_dom_sf"/>
</dbReference>
<dbReference type="Gene3D" id="1.20.1270.60">
    <property type="entry name" value="Arfaptin homology (AH) domain/BAR domain"/>
    <property type="match status" value="1"/>
</dbReference>
<dbReference type="Pfam" id="PF00169">
    <property type="entry name" value="PH"/>
    <property type="match status" value="1"/>
</dbReference>
<keyword evidence="1" id="KW-0479">Metal-binding</keyword>
<dbReference type="Pfam" id="PF01412">
    <property type="entry name" value="ArfGap"/>
    <property type="match status" value="1"/>
</dbReference>
<dbReference type="PRINTS" id="PR00405">
    <property type="entry name" value="REVINTRACTNG"/>
</dbReference>
<dbReference type="InterPro" id="IPR027267">
    <property type="entry name" value="AH/BAR_dom_sf"/>
</dbReference>
<feature type="region of interest" description="Disordered" evidence="6">
    <location>
        <begin position="1011"/>
        <end position="1031"/>
    </location>
</feature>
<dbReference type="EMBL" id="LR900158">
    <property type="protein sequence ID" value="CAD7244453.1"/>
    <property type="molecule type" value="Genomic_DNA"/>
</dbReference>
<feature type="repeat" description="ANK" evidence="4">
    <location>
        <begin position="889"/>
        <end position="921"/>
    </location>
</feature>
<dbReference type="SUPFAM" id="SSF103657">
    <property type="entry name" value="BAR/IMD domain-like"/>
    <property type="match status" value="1"/>
</dbReference>
<dbReference type="Gene3D" id="1.10.220.150">
    <property type="entry name" value="Arf GTPase activating protein"/>
    <property type="match status" value="1"/>
</dbReference>
<dbReference type="SUPFAM" id="SSF50729">
    <property type="entry name" value="PH domain-like"/>
    <property type="match status" value="1"/>
</dbReference>
<dbReference type="InterPro" id="IPR001849">
    <property type="entry name" value="PH_domain"/>
</dbReference>
<dbReference type="OrthoDB" id="10070851at2759"/>
<evidence type="ECO:0000313" key="9">
    <source>
        <dbReference type="EMBL" id="CAD7244453.1"/>
    </source>
</evidence>
<dbReference type="InterPro" id="IPR037278">
    <property type="entry name" value="ARFGAP/RecO"/>
</dbReference>
<dbReference type="PANTHER" id="PTHR23180">
    <property type="entry name" value="CENTAURIN/ARF"/>
    <property type="match status" value="1"/>
</dbReference>
<dbReference type="FunFam" id="1.10.220.150:FF:000007">
    <property type="entry name" value="Arf-GAP with coiled-coil, ANK repeat and PH domain-containing protein 2"/>
    <property type="match status" value="1"/>
</dbReference>
<dbReference type="PROSITE" id="PS50088">
    <property type="entry name" value="ANK_REPEAT"/>
    <property type="match status" value="2"/>
</dbReference>
<dbReference type="GO" id="GO:0008270">
    <property type="term" value="F:zinc ion binding"/>
    <property type="evidence" value="ECO:0007669"/>
    <property type="project" value="UniProtKB-KW"/>
</dbReference>
<dbReference type="InterPro" id="IPR045258">
    <property type="entry name" value="ACAP1/2/3-like"/>
</dbReference>
<dbReference type="Pfam" id="PF16746">
    <property type="entry name" value="BAR_3"/>
    <property type="match status" value="1"/>
</dbReference>
<dbReference type="AlphaFoldDB" id="A0A7R9A6A2"/>
<dbReference type="SMART" id="SM00105">
    <property type="entry name" value="ArfGap"/>
    <property type="match status" value="1"/>
</dbReference>
<evidence type="ECO:0000259" key="8">
    <source>
        <dbReference type="PROSITE" id="PS50115"/>
    </source>
</evidence>
<evidence type="ECO:0000256" key="4">
    <source>
        <dbReference type="PROSITE-ProRule" id="PRU00023"/>
    </source>
</evidence>
<dbReference type="InterPro" id="IPR036770">
    <property type="entry name" value="Ankyrin_rpt-contain_sf"/>
</dbReference>
<evidence type="ECO:0000256" key="3">
    <source>
        <dbReference type="ARBA" id="ARBA00022833"/>
    </source>
</evidence>
<accession>A0A7R9A6A2</accession>
<name>A0A7R9A6A2_9CRUS</name>
<dbReference type="PROSITE" id="PS50003">
    <property type="entry name" value="PH_DOMAIN"/>
    <property type="match status" value="1"/>
</dbReference>
<dbReference type="CDD" id="cd08835">
    <property type="entry name" value="ArfGap_ACAP"/>
    <property type="match status" value="1"/>
</dbReference>
<evidence type="ECO:0000256" key="1">
    <source>
        <dbReference type="ARBA" id="ARBA00022723"/>
    </source>
</evidence>
<dbReference type="PROSITE" id="PS50115">
    <property type="entry name" value="ARFGAP"/>
    <property type="match status" value="1"/>
</dbReference>
<feature type="compositionally biased region" description="Basic residues" evidence="6">
    <location>
        <begin position="741"/>
        <end position="752"/>
    </location>
</feature>
<dbReference type="EMBL" id="CAJPEV010000641">
    <property type="protein sequence ID" value="CAG0887159.1"/>
    <property type="molecule type" value="Genomic_DNA"/>
</dbReference>
<organism evidence="9">
    <name type="scientific">Darwinula stevensoni</name>
    <dbReference type="NCBI Taxonomy" id="69355"/>
    <lineage>
        <taxon>Eukaryota</taxon>
        <taxon>Metazoa</taxon>
        <taxon>Ecdysozoa</taxon>
        <taxon>Arthropoda</taxon>
        <taxon>Crustacea</taxon>
        <taxon>Oligostraca</taxon>
        <taxon>Ostracoda</taxon>
        <taxon>Podocopa</taxon>
        <taxon>Podocopida</taxon>
        <taxon>Darwinulocopina</taxon>
        <taxon>Darwinuloidea</taxon>
        <taxon>Darwinulidae</taxon>
        <taxon>Darwinula</taxon>
    </lineage>
</organism>
<feature type="compositionally biased region" description="Basic and acidic residues" evidence="6">
    <location>
        <begin position="1022"/>
        <end position="1031"/>
    </location>
</feature>
<keyword evidence="2 5" id="KW-0863">Zinc-finger</keyword>
<dbReference type="InterPro" id="IPR002110">
    <property type="entry name" value="Ankyrin_rpt"/>
</dbReference>
<evidence type="ECO:0000259" key="7">
    <source>
        <dbReference type="PROSITE" id="PS50003"/>
    </source>
</evidence>
<dbReference type="InterPro" id="IPR001164">
    <property type="entry name" value="ArfGAP_dom"/>
</dbReference>
<dbReference type="Pfam" id="PF12796">
    <property type="entry name" value="Ank_2"/>
    <property type="match status" value="1"/>
</dbReference>
<sequence>MHRASRDRSPPIIIDERRQAAVRIRHPQTRLTPPPGPGGGGSLGRQTRIVFGSKSMGMALPISLDELLRRAFPTPKEAWEPMGTPFPLVRTFITGCPRGRRILSGYICLSRPFGELRSIRFAVLAALEKDVHLQEVLVTHSSTDLVISRADVEDSVFRWKELGMDIRLGLRRNALHEILPILHFTATSSGALCIRLAKLIKLTNQMVDAGKMYVSQQRSFIKGLWDLSAFFTGDSEAVGVISKLSRDLHEIVNFQTILLDQASRSDEVGSCSQVKPMKEMKNYFEKFSGELDTVLQKNSQAPRNKLSECEETKDMLRATRSGFMHASLEYVQQLSLLQAAKRHEIISCILSYAKGYVTFFNQGADITTDLDPYLKSLSKQWLVDYCYSGLTDYYYRVTDTMCLPAHGDMVLGWKEDQGDLRRILENQHQVANDPSATFTLYQDEEDKSIIASYLFKKPSRNTFRKWNRRWFILRNSQLVYMKRTGEPTATVMEEDLKLCTVKPAADADRRYCFEIHSPMSSHVLQADSEEMYNAWVTALQTAINEALHSSFQGTGDDGLGGTQAQDSPGTLSSSSISFRENVTSRGMPGKSPARGAKSMGVPQLMRVPGNELCADCRTPDPKWASINIGVTLCIECSGIHRSLGVHHSKVRSLFLDAWEPEVVKVFGELGNTIVNRVYEACVDETIASRPTANSDRGTREAWIKAKYVEKAFVSRTILESPRVTPSPDAGERPPSAPPRRWSVKKSRQIRRPRSGERGMTALRARGSRSLDLGRHPLPDLCLEVQATVNSARSSEDVFGEGGEKKAEVGKGEEIIVIGEEIPEGHPIALDSEDCSTEGEDDSPVVGGEDMSKLDANHLLFRAAKAHNLPVMCQALALSADKDWCNHEDRNLTPLHMAVLSGSTMACEYLLLNGAKCNVQDADGKTPLHLAVERGYLLQVCLLLQRHRAESTITDNQGLKPIDIAIKSEDGDIVTVLRMAALDAQMRSEADYVGEDTLEVFVRDFTERASTDPKRMSKLKLTKTPEQHLPRP</sequence>
<evidence type="ECO:0000313" key="10">
    <source>
        <dbReference type="Proteomes" id="UP000677054"/>
    </source>
</evidence>
<evidence type="ECO:0008006" key="11">
    <source>
        <dbReference type="Google" id="ProtNLM"/>
    </source>
</evidence>
<feature type="repeat" description="ANK" evidence="4">
    <location>
        <begin position="922"/>
        <end position="955"/>
    </location>
</feature>
<feature type="compositionally biased region" description="Polar residues" evidence="6">
    <location>
        <begin position="567"/>
        <end position="584"/>
    </location>
</feature>